<accession>A0A6L8LSW6</accession>
<keyword evidence="1" id="KW-0732">Signal</keyword>
<dbReference type="PROSITE" id="PS51257">
    <property type="entry name" value="PROKAR_LIPOPROTEIN"/>
    <property type="match status" value="1"/>
</dbReference>
<protein>
    <recommendedName>
        <fullName evidence="4">Intracellular proteinase inhibitor BsuPI domain-containing protein</fullName>
    </recommendedName>
</protein>
<dbReference type="RefSeq" id="WP_160928594.1">
    <property type="nucleotide sequence ID" value="NZ_WWEU01000002.1"/>
</dbReference>
<comment type="caution">
    <text evidence="2">The sequence shown here is derived from an EMBL/GenBank/DDBJ whole genome shotgun (WGS) entry which is preliminary data.</text>
</comment>
<gene>
    <name evidence="2" type="ORF">GTG28_07770</name>
</gene>
<evidence type="ECO:0000313" key="3">
    <source>
        <dbReference type="Proteomes" id="UP000478571"/>
    </source>
</evidence>
<evidence type="ECO:0008006" key="4">
    <source>
        <dbReference type="Google" id="ProtNLM"/>
    </source>
</evidence>
<evidence type="ECO:0000256" key="1">
    <source>
        <dbReference type="SAM" id="SignalP"/>
    </source>
</evidence>
<organism evidence="2 3">
    <name type="scientific">Vibrio tetraodonis subsp. pristinus</name>
    <dbReference type="NCBI Taxonomy" id="2695891"/>
    <lineage>
        <taxon>Bacteria</taxon>
        <taxon>Pseudomonadati</taxon>
        <taxon>Pseudomonadota</taxon>
        <taxon>Gammaproteobacteria</taxon>
        <taxon>Vibrionales</taxon>
        <taxon>Vibrionaceae</taxon>
        <taxon>Vibrio</taxon>
    </lineage>
</organism>
<dbReference type="Proteomes" id="UP000478571">
    <property type="component" value="Unassembled WGS sequence"/>
</dbReference>
<sequence length="156" mass="16648">MKLKCKPVILITSLFLVACGGGGDGGGVSGDVAGGNSGQTAVSEATVRSQDIVADRDFDFELGSEITLSIDNSSGETGALHLYSSAEYVSQDGTIYADPMSRITTIYPNETSTVSIEVNENWSQLYAQWVPMNSGSMERTWAIELNQPSQSYSLSF</sequence>
<feature type="chain" id="PRO_5026867112" description="Intracellular proteinase inhibitor BsuPI domain-containing protein" evidence="1">
    <location>
        <begin position="21"/>
        <end position="156"/>
    </location>
</feature>
<proteinExistence type="predicted"/>
<feature type="signal peptide" evidence="1">
    <location>
        <begin position="1"/>
        <end position="20"/>
    </location>
</feature>
<dbReference type="EMBL" id="WWEU01000002">
    <property type="protein sequence ID" value="MYM59117.1"/>
    <property type="molecule type" value="Genomic_DNA"/>
</dbReference>
<name>A0A6L8LSW6_9VIBR</name>
<keyword evidence="3" id="KW-1185">Reference proteome</keyword>
<reference evidence="2 3" key="1">
    <citation type="submission" date="2020-01" db="EMBL/GenBank/DDBJ databases">
        <title>Draft Genome Sequence of Vibrio sp. strain OCN044, Isolated from a Healthy Coral at Palmyra Atoll.</title>
        <authorList>
            <person name="Videau P."/>
            <person name="Loughran R."/>
            <person name="Esquivel A."/>
            <person name="Deadmond M."/>
            <person name="Paddock B.E."/>
            <person name="Saw J.H."/>
            <person name="Ushijima B."/>
        </authorList>
    </citation>
    <scope>NUCLEOTIDE SEQUENCE [LARGE SCALE GENOMIC DNA]</scope>
    <source>
        <strain evidence="2 3">OCN044</strain>
    </source>
</reference>
<dbReference type="AlphaFoldDB" id="A0A6L8LSW6"/>
<evidence type="ECO:0000313" key="2">
    <source>
        <dbReference type="EMBL" id="MYM59117.1"/>
    </source>
</evidence>